<organism evidence="1 2">
    <name type="scientific">Portunus trituberculatus</name>
    <name type="common">Swimming crab</name>
    <name type="synonym">Neptunus trituberculatus</name>
    <dbReference type="NCBI Taxonomy" id="210409"/>
    <lineage>
        <taxon>Eukaryota</taxon>
        <taxon>Metazoa</taxon>
        <taxon>Ecdysozoa</taxon>
        <taxon>Arthropoda</taxon>
        <taxon>Crustacea</taxon>
        <taxon>Multicrustacea</taxon>
        <taxon>Malacostraca</taxon>
        <taxon>Eumalacostraca</taxon>
        <taxon>Eucarida</taxon>
        <taxon>Decapoda</taxon>
        <taxon>Pleocyemata</taxon>
        <taxon>Brachyura</taxon>
        <taxon>Eubrachyura</taxon>
        <taxon>Portunoidea</taxon>
        <taxon>Portunidae</taxon>
        <taxon>Portuninae</taxon>
        <taxon>Portunus</taxon>
    </lineage>
</organism>
<gene>
    <name evidence="1" type="ORF">E2C01_094002</name>
</gene>
<evidence type="ECO:0000313" key="2">
    <source>
        <dbReference type="Proteomes" id="UP000324222"/>
    </source>
</evidence>
<dbReference type="Proteomes" id="UP000324222">
    <property type="component" value="Unassembled WGS sequence"/>
</dbReference>
<name>A0A5B7JWE7_PORTR</name>
<proteinExistence type="predicted"/>
<evidence type="ECO:0000313" key="1">
    <source>
        <dbReference type="EMBL" id="MPC98626.1"/>
    </source>
</evidence>
<comment type="caution">
    <text evidence="1">The sequence shown here is derived from an EMBL/GenBank/DDBJ whole genome shotgun (WGS) entry which is preliminary data.</text>
</comment>
<reference evidence="1 2" key="1">
    <citation type="submission" date="2019-05" db="EMBL/GenBank/DDBJ databases">
        <title>Another draft genome of Portunus trituberculatus and its Hox gene families provides insights of decapod evolution.</title>
        <authorList>
            <person name="Jeong J.-H."/>
            <person name="Song I."/>
            <person name="Kim S."/>
            <person name="Choi T."/>
            <person name="Kim D."/>
            <person name="Ryu S."/>
            <person name="Kim W."/>
        </authorList>
    </citation>
    <scope>NUCLEOTIDE SEQUENCE [LARGE SCALE GENOMIC DNA]</scope>
    <source>
        <tissue evidence="1">Muscle</tissue>
    </source>
</reference>
<protein>
    <submittedName>
        <fullName evidence="1">Uncharacterized protein</fullName>
    </submittedName>
</protein>
<dbReference type="EMBL" id="VSRR010114922">
    <property type="protein sequence ID" value="MPC98626.1"/>
    <property type="molecule type" value="Genomic_DNA"/>
</dbReference>
<keyword evidence="2" id="KW-1185">Reference proteome</keyword>
<sequence length="200" mass="21822">MVFPGLAPPAHPAAHPAFQRRHRLLDQENTAYNINASLVPTLAFRLCSVQYDSLPFPQRIFLAPLLHTYTQTSHLIFSDAGRPLPTLPCITQPCGTVTRATPAPHAGPRVAKAGSSQNSYLWTAKCQKSPPGGWRLRESPWARAVAGGSTRVREGWGGRSIRGRPPCCTARLPLTNMMNQGRGIECRQIVCIHAGAPSWV</sequence>
<dbReference type="AlphaFoldDB" id="A0A5B7JWE7"/>
<accession>A0A5B7JWE7</accession>